<comment type="caution">
    <text evidence="1">The sequence shown here is derived from an EMBL/GenBank/DDBJ whole genome shotgun (WGS) entry which is preliminary data.</text>
</comment>
<evidence type="ECO:0000313" key="1">
    <source>
        <dbReference type="EMBL" id="KAJ1160247.1"/>
    </source>
</evidence>
<sequence length="187" mass="19985">MYRAAALARCQSRATQRPLLGPTSDQCCLRACPGPRKGSSFPDRCKPPLSTAIHGIGPPLGKECKECFLDYHERASALATKCSGNRKIHVSPALTGSLRPAVYMIILPANELQWQLESALGGNWADTRKQKPLRDPASCAGSILNVDLGAFGLQISTPCGPTAGLPYARMGAAGAVTYYSRPKAMWV</sequence>
<evidence type="ECO:0000313" key="2">
    <source>
        <dbReference type="Proteomes" id="UP001066276"/>
    </source>
</evidence>
<reference evidence="1" key="1">
    <citation type="journal article" date="2022" name="bioRxiv">
        <title>Sequencing and chromosome-scale assembly of the giantPleurodeles waltlgenome.</title>
        <authorList>
            <person name="Brown T."/>
            <person name="Elewa A."/>
            <person name="Iarovenko S."/>
            <person name="Subramanian E."/>
            <person name="Araus A.J."/>
            <person name="Petzold A."/>
            <person name="Susuki M."/>
            <person name="Suzuki K.-i.T."/>
            <person name="Hayashi T."/>
            <person name="Toyoda A."/>
            <person name="Oliveira C."/>
            <person name="Osipova E."/>
            <person name="Leigh N.D."/>
            <person name="Simon A."/>
            <person name="Yun M.H."/>
        </authorList>
    </citation>
    <scope>NUCLEOTIDE SEQUENCE</scope>
    <source>
        <strain evidence="1">20211129_DDA</strain>
        <tissue evidence="1">Liver</tissue>
    </source>
</reference>
<dbReference type="AlphaFoldDB" id="A0AAV7S7V5"/>
<dbReference type="EMBL" id="JANPWB010000008">
    <property type="protein sequence ID" value="KAJ1160247.1"/>
    <property type="molecule type" value="Genomic_DNA"/>
</dbReference>
<gene>
    <name evidence="1" type="ORF">NDU88_000749</name>
</gene>
<organism evidence="1 2">
    <name type="scientific">Pleurodeles waltl</name>
    <name type="common">Iberian ribbed newt</name>
    <dbReference type="NCBI Taxonomy" id="8319"/>
    <lineage>
        <taxon>Eukaryota</taxon>
        <taxon>Metazoa</taxon>
        <taxon>Chordata</taxon>
        <taxon>Craniata</taxon>
        <taxon>Vertebrata</taxon>
        <taxon>Euteleostomi</taxon>
        <taxon>Amphibia</taxon>
        <taxon>Batrachia</taxon>
        <taxon>Caudata</taxon>
        <taxon>Salamandroidea</taxon>
        <taxon>Salamandridae</taxon>
        <taxon>Pleurodelinae</taxon>
        <taxon>Pleurodeles</taxon>
    </lineage>
</organism>
<protein>
    <submittedName>
        <fullName evidence="1">Uncharacterized protein</fullName>
    </submittedName>
</protein>
<accession>A0AAV7S7V5</accession>
<name>A0AAV7S7V5_PLEWA</name>
<dbReference type="Proteomes" id="UP001066276">
    <property type="component" value="Chromosome 4_2"/>
</dbReference>
<keyword evidence="2" id="KW-1185">Reference proteome</keyword>
<proteinExistence type="predicted"/>